<evidence type="ECO:0000313" key="15">
    <source>
        <dbReference type="Proteomes" id="UP000821853"/>
    </source>
</evidence>
<evidence type="ECO:0000313" key="14">
    <source>
        <dbReference type="EMBL" id="KAH9371481.1"/>
    </source>
</evidence>
<keyword evidence="15" id="KW-1185">Reference proteome</keyword>
<dbReference type="SMART" id="SM00692">
    <property type="entry name" value="DM3"/>
    <property type="match status" value="1"/>
</dbReference>
<keyword evidence="10" id="KW-0539">Nucleus</keyword>
<evidence type="ECO:0000256" key="5">
    <source>
        <dbReference type="ARBA" id="ARBA00022833"/>
    </source>
</evidence>
<protein>
    <recommendedName>
        <fullName evidence="13">THAP-type domain-containing protein</fullName>
    </recommendedName>
</protein>
<evidence type="ECO:0000259" key="13">
    <source>
        <dbReference type="PROSITE" id="PS50950"/>
    </source>
</evidence>
<dbReference type="PROSITE" id="PS50950">
    <property type="entry name" value="ZF_THAP"/>
    <property type="match status" value="1"/>
</dbReference>
<comment type="subcellular location">
    <subcellularLocation>
        <location evidence="1">Nucleus</location>
        <location evidence="1">Nucleoplasm</location>
    </subcellularLocation>
</comment>
<dbReference type="GO" id="GO:0043565">
    <property type="term" value="F:sequence-specific DNA binding"/>
    <property type="evidence" value="ECO:0007669"/>
    <property type="project" value="InterPro"/>
</dbReference>
<dbReference type="OrthoDB" id="6428047at2759"/>
<evidence type="ECO:0000256" key="10">
    <source>
        <dbReference type="ARBA" id="ARBA00023242"/>
    </source>
</evidence>
<keyword evidence="8 12" id="KW-0238">DNA-binding</keyword>
<reference evidence="14 15" key="1">
    <citation type="journal article" date="2020" name="Cell">
        <title>Large-Scale Comparative Analyses of Tick Genomes Elucidate Their Genetic Diversity and Vector Capacities.</title>
        <authorList>
            <consortium name="Tick Genome and Microbiome Consortium (TIGMIC)"/>
            <person name="Jia N."/>
            <person name="Wang J."/>
            <person name="Shi W."/>
            <person name="Du L."/>
            <person name="Sun Y."/>
            <person name="Zhan W."/>
            <person name="Jiang J.F."/>
            <person name="Wang Q."/>
            <person name="Zhang B."/>
            <person name="Ji P."/>
            <person name="Bell-Sakyi L."/>
            <person name="Cui X.M."/>
            <person name="Yuan T.T."/>
            <person name="Jiang B.G."/>
            <person name="Yang W.F."/>
            <person name="Lam T.T."/>
            <person name="Chang Q.C."/>
            <person name="Ding S.J."/>
            <person name="Wang X.J."/>
            <person name="Zhu J.G."/>
            <person name="Ruan X.D."/>
            <person name="Zhao L."/>
            <person name="Wei J.T."/>
            <person name="Ye R.Z."/>
            <person name="Que T.C."/>
            <person name="Du C.H."/>
            <person name="Zhou Y.H."/>
            <person name="Cheng J.X."/>
            <person name="Dai P.F."/>
            <person name="Guo W.B."/>
            <person name="Han X.H."/>
            <person name="Huang E.J."/>
            <person name="Li L.F."/>
            <person name="Wei W."/>
            <person name="Gao Y.C."/>
            <person name="Liu J.Z."/>
            <person name="Shao H.Z."/>
            <person name="Wang X."/>
            <person name="Wang C.C."/>
            <person name="Yang T.C."/>
            <person name="Huo Q.B."/>
            <person name="Li W."/>
            <person name="Chen H.Y."/>
            <person name="Chen S.E."/>
            <person name="Zhou L.G."/>
            <person name="Ni X.B."/>
            <person name="Tian J.H."/>
            <person name="Sheng Y."/>
            <person name="Liu T."/>
            <person name="Pan Y.S."/>
            <person name="Xia L.Y."/>
            <person name="Li J."/>
            <person name="Zhao F."/>
            <person name="Cao W.C."/>
        </authorList>
    </citation>
    <scope>NUCLEOTIDE SEQUENCE [LARGE SCALE GENOMIC DNA]</scope>
    <source>
        <strain evidence="14">HaeL-2018</strain>
    </source>
</reference>
<evidence type="ECO:0000256" key="11">
    <source>
        <dbReference type="ARBA" id="ARBA00023306"/>
    </source>
</evidence>
<evidence type="ECO:0000256" key="3">
    <source>
        <dbReference type="ARBA" id="ARBA00022723"/>
    </source>
</evidence>
<comment type="caution">
    <text evidence="14">The sequence shown here is derived from an EMBL/GenBank/DDBJ whole genome shotgun (WGS) entry which is preliminary data.</text>
</comment>
<keyword evidence="6" id="KW-0805">Transcription regulation</keyword>
<gene>
    <name evidence="14" type="ORF">HPB48_017723</name>
</gene>
<feature type="domain" description="THAP-type" evidence="13">
    <location>
        <begin position="1"/>
        <end position="82"/>
    </location>
</feature>
<dbReference type="SUPFAM" id="SSF57716">
    <property type="entry name" value="Glucocorticoid receptor-like (DNA-binding domain)"/>
    <property type="match status" value="1"/>
</dbReference>
<evidence type="ECO:0000256" key="12">
    <source>
        <dbReference type="PROSITE-ProRule" id="PRU00309"/>
    </source>
</evidence>
<dbReference type="AlphaFoldDB" id="A0A9J6G9R9"/>
<evidence type="ECO:0000256" key="9">
    <source>
        <dbReference type="ARBA" id="ARBA00023163"/>
    </source>
</evidence>
<dbReference type="EMBL" id="JABSTR010000005">
    <property type="protein sequence ID" value="KAH9371481.1"/>
    <property type="molecule type" value="Genomic_DNA"/>
</dbReference>
<dbReference type="OMA" id="SANTTMF"/>
<dbReference type="PANTHER" id="PTHR46600:SF1">
    <property type="entry name" value="THAP DOMAIN-CONTAINING PROTEIN 1"/>
    <property type="match status" value="1"/>
</dbReference>
<evidence type="ECO:0000256" key="2">
    <source>
        <dbReference type="ARBA" id="ARBA00006177"/>
    </source>
</evidence>
<evidence type="ECO:0000256" key="1">
    <source>
        <dbReference type="ARBA" id="ARBA00004642"/>
    </source>
</evidence>
<dbReference type="VEuPathDB" id="VectorBase:HLOH_054208"/>
<dbReference type="PANTHER" id="PTHR46600">
    <property type="entry name" value="THAP DOMAIN-CONTAINING"/>
    <property type="match status" value="1"/>
</dbReference>
<name>A0A9J6G9R9_HAELO</name>
<organism evidence="14 15">
    <name type="scientific">Haemaphysalis longicornis</name>
    <name type="common">Bush tick</name>
    <dbReference type="NCBI Taxonomy" id="44386"/>
    <lineage>
        <taxon>Eukaryota</taxon>
        <taxon>Metazoa</taxon>
        <taxon>Ecdysozoa</taxon>
        <taxon>Arthropoda</taxon>
        <taxon>Chelicerata</taxon>
        <taxon>Arachnida</taxon>
        <taxon>Acari</taxon>
        <taxon>Parasitiformes</taxon>
        <taxon>Ixodida</taxon>
        <taxon>Ixodoidea</taxon>
        <taxon>Ixodidae</taxon>
        <taxon>Haemaphysalinae</taxon>
        <taxon>Haemaphysalis</taxon>
    </lineage>
</organism>
<evidence type="ECO:0000256" key="6">
    <source>
        <dbReference type="ARBA" id="ARBA00023015"/>
    </source>
</evidence>
<keyword evidence="9" id="KW-0804">Transcription</keyword>
<evidence type="ECO:0000256" key="7">
    <source>
        <dbReference type="ARBA" id="ARBA00023054"/>
    </source>
</evidence>
<dbReference type="InterPro" id="IPR026516">
    <property type="entry name" value="THAP1/10"/>
</dbReference>
<proteinExistence type="inferred from homology"/>
<dbReference type="GO" id="GO:0005654">
    <property type="term" value="C:nucleoplasm"/>
    <property type="evidence" value="ECO:0007669"/>
    <property type="project" value="UniProtKB-SubCell"/>
</dbReference>
<evidence type="ECO:0000256" key="8">
    <source>
        <dbReference type="ARBA" id="ARBA00023125"/>
    </source>
</evidence>
<dbReference type="Pfam" id="PF05485">
    <property type="entry name" value="THAP"/>
    <property type="match status" value="1"/>
</dbReference>
<dbReference type="InterPro" id="IPR038441">
    <property type="entry name" value="THAP_Znf_sf"/>
</dbReference>
<dbReference type="SMART" id="SM00980">
    <property type="entry name" value="THAP"/>
    <property type="match status" value="1"/>
</dbReference>
<evidence type="ECO:0000256" key="4">
    <source>
        <dbReference type="ARBA" id="ARBA00022771"/>
    </source>
</evidence>
<keyword evidence="11" id="KW-0131">Cell cycle</keyword>
<keyword evidence="3" id="KW-0479">Metal-binding</keyword>
<dbReference type="InterPro" id="IPR006612">
    <property type="entry name" value="THAP_Znf"/>
</dbReference>
<dbReference type="Proteomes" id="UP000821853">
    <property type="component" value="Chromosome 3"/>
</dbReference>
<keyword evidence="7" id="KW-0175">Coiled coil</keyword>
<dbReference type="GO" id="GO:0008270">
    <property type="term" value="F:zinc ion binding"/>
    <property type="evidence" value="ECO:0007669"/>
    <property type="project" value="UniProtKB-KW"/>
</dbReference>
<accession>A0A9J6G9R9</accession>
<keyword evidence="5" id="KW-0862">Zinc</keyword>
<dbReference type="Gene3D" id="6.20.210.20">
    <property type="entry name" value="THAP domain"/>
    <property type="match status" value="1"/>
</dbReference>
<comment type="similarity">
    <text evidence="2">Belongs to the THAP1 family.</text>
</comment>
<keyword evidence="4 12" id="KW-0863">Zinc-finger</keyword>
<sequence>MVYCCVPFCRWRPGKSRGVSFHQFPSYGELCAKWQRNIARKDLIINDKSPSTVVCSQHFLPTDYASGCRRKKLLLGAAPTVFEGYPADTEPPATRPRKEPVPPVLPPKQIKHEAQPLPAEANAYVEYLEDTKSMRTQTKTNDHQRASRYLSTISRLRSQVAYHRSKSRKLQDKLAKEEQRSPFYRASKHHASLRKIEADSRNGHKKAVFLLHQIARYEKQHLTYPEEVIRECVIWRFLAPKGYDHARSSGLLNLPAKCAVQKYMGPTPTTSGMSAAMRARLVYEASLLSSRQLMASLIIDEASIKPKCIYDRKGDAVFGFEDRPDSSSSNTQGILANRDLCFVLCGTNSH</sequence>